<sequence>MTARRRIDHRAASPRRSHQVSRTAAATWAAVACGVRVWTCEWVMRMPCMTITGCGRAAPKARCSPPWEARVAPPMAARGLSRPPSSHPAANTGTNPAVCVHTGGAVPVARVCPPAASSTQSAANTAARRLRTAGDALMAIDTPTCGPGPGLGFGFGFGFGFGQ</sequence>
<evidence type="ECO:0000313" key="3">
    <source>
        <dbReference type="Proteomes" id="UP000002785"/>
    </source>
</evidence>
<reference evidence="2" key="1">
    <citation type="submission" date="2009-10" db="EMBL/GenBank/DDBJ databases">
        <title>The genome sequence of Streptomyces sviceus strain ATCC 29083.</title>
        <authorList>
            <consortium name="The Broad Institute Genome Sequencing Platform"/>
            <consortium name="Broad Institute Microbial Sequencing Center"/>
            <person name="Fischbach M."/>
            <person name="Godfrey P."/>
            <person name="Ward D."/>
            <person name="Young S."/>
            <person name="Zeng Q."/>
            <person name="Koehrsen M."/>
            <person name="Alvarado L."/>
            <person name="Berlin A.M."/>
            <person name="Bochicchio J."/>
            <person name="Borenstein D."/>
            <person name="Chapman S.B."/>
            <person name="Chen Z."/>
            <person name="Engels R."/>
            <person name="Freedman E."/>
            <person name="Gellesch M."/>
            <person name="Goldberg J."/>
            <person name="Griggs A."/>
            <person name="Gujja S."/>
            <person name="Heilman E.R."/>
            <person name="Heiman D.I."/>
            <person name="Hepburn T.A."/>
            <person name="Howarth C."/>
            <person name="Jen D."/>
            <person name="Larson L."/>
            <person name="Lewis B."/>
            <person name="Mehta T."/>
            <person name="Park D."/>
            <person name="Pearson M."/>
            <person name="Richards J."/>
            <person name="Roberts A."/>
            <person name="Saif S."/>
            <person name="Shea T.D."/>
            <person name="Shenoy N."/>
            <person name="Sisk P."/>
            <person name="Stolte C."/>
            <person name="Sykes S.N."/>
            <person name="Thomson T."/>
            <person name="Walk T."/>
            <person name="White J."/>
            <person name="Yandava C."/>
            <person name="Straight P."/>
            <person name="Clardy J."/>
            <person name="Hung D."/>
            <person name="Kolter R."/>
            <person name="Mekalanos J."/>
            <person name="Walker S."/>
            <person name="Walsh C.T."/>
            <person name="Wieland-Brown L.C."/>
            <person name="Haas B."/>
            <person name="Nusbaum C."/>
            <person name="Birren B."/>
        </authorList>
    </citation>
    <scope>NUCLEOTIDE SEQUENCE [LARGE SCALE GENOMIC DNA]</scope>
    <source>
        <strain evidence="2">ATCC 29083</strain>
    </source>
</reference>
<accession>B5HT51</accession>
<feature type="region of interest" description="Disordered" evidence="1">
    <location>
        <begin position="1"/>
        <end position="20"/>
    </location>
</feature>
<dbReference type="Proteomes" id="UP000002785">
    <property type="component" value="Chromosome"/>
</dbReference>
<dbReference type="PROSITE" id="PS51257">
    <property type="entry name" value="PROKAR_LIPOPROTEIN"/>
    <property type="match status" value="1"/>
</dbReference>
<dbReference type="EMBL" id="CM000951">
    <property type="protein sequence ID" value="EDY56006.2"/>
    <property type="molecule type" value="Genomic_DNA"/>
</dbReference>
<evidence type="ECO:0000256" key="1">
    <source>
        <dbReference type="SAM" id="MobiDB-lite"/>
    </source>
</evidence>
<dbReference type="AlphaFoldDB" id="B5HT51"/>
<keyword evidence="3" id="KW-1185">Reference proteome</keyword>
<name>B5HT51_STRX2</name>
<evidence type="ECO:0000313" key="2">
    <source>
        <dbReference type="EMBL" id="EDY56006.2"/>
    </source>
</evidence>
<protein>
    <submittedName>
        <fullName evidence="2">Uncharacterized protein</fullName>
    </submittedName>
</protein>
<dbReference type="HOGENOM" id="CLU_1626177_0_0_11"/>
<organism evidence="2 3">
    <name type="scientific">Streptomyces sviceus (strain ATCC 29083 / DSM 924 / JCM 4929 / NBRC 13980 / NCIMB 11184 / NRRL 5439 / UC 5370)</name>
    <dbReference type="NCBI Taxonomy" id="463191"/>
    <lineage>
        <taxon>Bacteria</taxon>
        <taxon>Bacillati</taxon>
        <taxon>Actinomycetota</taxon>
        <taxon>Actinomycetes</taxon>
        <taxon>Kitasatosporales</taxon>
        <taxon>Streptomycetaceae</taxon>
        <taxon>Streptomyces</taxon>
    </lineage>
</organism>
<feature type="compositionally biased region" description="Basic residues" evidence="1">
    <location>
        <begin position="1"/>
        <end position="19"/>
    </location>
</feature>
<gene>
    <name evidence="2" type="ORF">SSEG_02768</name>
</gene>
<proteinExistence type="predicted"/>